<comment type="caution">
    <text evidence="1">The sequence shown here is derived from an EMBL/GenBank/DDBJ whole genome shotgun (WGS) entry which is preliminary data.</text>
</comment>
<evidence type="ECO:0000313" key="2">
    <source>
        <dbReference type="Proteomes" id="UP001219525"/>
    </source>
</evidence>
<protein>
    <submittedName>
        <fullName evidence="1">Uncharacterized protein</fullName>
    </submittedName>
</protein>
<keyword evidence="2" id="KW-1185">Reference proteome</keyword>
<proteinExistence type="predicted"/>
<dbReference type="EMBL" id="JARJCW010000001">
    <property type="protein sequence ID" value="KAJ7230071.1"/>
    <property type="molecule type" value="Genomic_DNA"/>
</dbReference>
<gene>
    <name evidence="1" type="ORF">GGX14DRAFT_384032</name>
</gene>
<reference evidence="1" key="1">
    <citation type="submission" date="2023-03" db="EMBL/GenBank/DDBJ databases">
        <title>Massive genome expansion in bonnet fungi (Mycena s.s.) driven by repeated elements and novel gene families across ecological guilds.</title>
        <authorList>
            <consortium name="Lawrence Berkeley National Laboratory"/>
            <person name="Harder C.B."/>
            <person name="Miyauchi S."/>
            <person name="Viragh M."/>
            <person name="Kuo A."/>
            <person name="Thoen E."/>
            <person name="Andreopoulos B."/>
            <person name="Lu D."/>
            <person name="Skrede I."/>
            <person name="Drula E."/>
            <person name="Henrissat B."/>
            <person name="Morin E."/>
            <person name="Kohler A."/>
            <person name="Barry K."/>
            <person name="LaButti K."/>
            <person name="Morin E."/>
            <person name="Salamov A."/>
            <person name="Lipzen A."/>
            <person name="Mereny Z."/>
            <person name="Hegedus B."/>
            <person name="Baldrian P."/>
            <person name="Stursova M."/>
            <person name="Weitz H."/>
            <person name="Taylor A."/>
            <person name="Grigoriev I.V."/>
            <person name="Nagy L.G."/>
            <person name="Martin F."/>
            <person name="Kauserud H."/>
        </authorList>
    </citation>
    <scope>NUCLEOTIDE SEQUENCE</scope>
    <source>
        <strain evidence="1">9144</strain>
    </source>
</reference>
<sequence length="184" mass="19590">MAAADTIYGQQNTQTRMVSGTADNLLWERLASMAGAHPAHVADALACITFTKQRAAQPLHAICELVESEAAVTQGRARALIVPVGRSRRMAVMSHRVELARLVSSRGNGALGSAVAKTVGDTRGYARARVAAVHASDDIPGEGVSAGTPTPRRTEPVECRRLSNSRCCRSLGVEVGWMVISWKD</sequence>
<name>A0AAD6YUW9_9AGAR</name>
<dbReference type="Proteomes" id="UP001219525">
    <property type="component" value="Unassembled WGS sequence"/>
</dbReference>
<dbReference type="AlphaFoldDB" id="A0AAD6YUW9"/>
<accession>A0AAD6YUW9</accession>
<organism evidence="1 2">
    <name type="scientific">Mycena pura</name>
    <dbReference type="NCBI Taxonomy" id="153505"/>
    <lineage>
        <taxon>Eukaryota</taxon>
        <taxon>Fungi</taxon>
        <taxon>Dikarya</taxon>
        <taxon>Basidiomycota</taxon>
        <taxon>Agaricomycotina</taxon>
        <taxon>Agaricomycetes</taxon>
        <taxon>Agaricomycetidae</taxon>
        <taxon>Agaricales</taxon>
        <taxon>Marasmiineae</taxon>
        <taxon>Mycenaceae</taxon>
        <taxon>Mycena</taxon>
    </lineage>
</organism>
<evidence type="ECO:0000313" key="1">
    <source>
        <dbReference type="EMBL" id="KAJ7230071.1"/>
    </source>
</evidence>